<reference evidence="10" key="1">
    <citation type="submission" date="2022-04" db="EMBL/GenBank/DDBJ databases">
        <title>A functionally conserved STORR gene fusion in Papaver species that diverged 16.8 million years ago.</title>
        <authorList>
            <person name="Catania T."/>
        </authorList>
    </citation>
    <scope>NUCLEOTIDE SEQUENCE</scope>
    <source>
        <strain evidence="10">S-188037</strain>
    </source>
</reference>
<keyword evidence="8" id="KW-0479">Metal-binding</keyword>
<keyword evidence="8" id="KW-0863">Zinc-finger</keyword>
<keyword evidence="7" id="KW-0539">Nucleus</keyword>
<keyword evidence="5" id="KW-0227">DNA damage</keyword>
<dbReference type="GO" id="GO:0008270">
    <property type="term" value="F:zinc ion binding"/>
    <property type="evidence" value="ECO:0007669"/>
    <property type="project" value="UniProtKB-KW"/>
</dbReference>
<dbReference type="InterPro" id="IPR001841">
    <property type="entry name" value="Znf_RING"/>
</dbReference>
<dbReference type="Gene3D" id="3.30.40.10">
    <property type="entry name" value="Zinc/RING finger domain, C3HC4 (zinc finger)"/>
    <property type="match status" value="1"/>
</dbReference>
<evidence type="ECO:0000256" key="4">
    <source>
        <dbReference type="ARBA" id="ARBA00022679"/>
    </source>
</evidence>
<dbReference type="InterPro" id="IPR051657">
    <property type="entry name" value="RNF168/RNF169_E3_ubiq-ligase"/>
</dbReference>
<dbReference type="EC" id="2.3.2.27" evidence="3"/>
<keyword evidence="4" id="KW-0808">Transferase</keyword>
<evidence type="ECO:0000313" key="10">
    <source>
        <dbReference type="EMBL" id="KAI3922699.1"/>
    </source>
</evidence>
<dbReference type="GO" id="GO:0006302">
    <property type="term" value="P:double-strand break repair"/>
    <property type="evidence" value="ECO:0007669"/>
    <property type="project" value="TreeGrafter"/>
</dbReference>
<dbReference type="GO" id="GO:0035861">
    <property type="term" value="C:site of double-strand break"/>
    <property type="evidence" value="ECO:0007669"/>
    <property type="project" value="TreeGrafter"/>
</dbReference>
<dbReference type="InterPro" id="IPR013083">
    <property type="entry name" value="Znf_RING/FYVE/PHD"/>
</dbReference>
<evidence type="ECO:0000256" key="7">
    <source>
        <dbReference type="ARBA" id="ARBA00023242"/>
    </source>
</evidence>
<comment type="caution">
    <text evidence="10">The sequence shown here is derived from an EMBL/GenBank/DDBJ whole genome shotgun (WGS) entry which is preliminary data.</text>
</comment>
<dbReference type="EMBL" id="JAJJMB010008592">
    <property type="protein sequence ID" value="KAI3922699.1"/>
    <property type="molecule type" value="Genomic_DNA"/>
</dbReference>
<dbReference type="GO" id="GO:0061630">
    <property type="term" value="F:ubiquitin protein ligase activity"/>
    <property type="evidence" value="ECO:0007669"/>
    <property type="project" value="UniProtKB-EC"/>
</dbReference>
<evidence type="ECO:0000256" key="1">
    <source>
        <dbReference type="ARBA" id="ARBA00000900"/>
    </source>
</evidence>
<dbReference type="SMART" id="SM00184">
    <property type="entry name" value="RING"/>
    <property type="match status" value="1"/>
</dbReference>
<accession>A0AAD4ST38</accession>
<dbReference type="AlphaFoldDB" id="A0AAD4ST38"/>
<proteinExistence type="predicted"/>
<keyword evidence="6" id="KW-0833">Ubl conjugation pathway</keyword>
<protein>
    <recommendedName>
        <fullName evidence="3">RING-type E3 ubiquitin transferase</fullName>
        <ecNumber evidence="3">2.3.2.27</ecNumber>
    </recommendedName>
</protein>
<dbReference type="GO" id="GO:0005634">
    <property type="term" value="C:nucleus"/>
    <property type="evidence" value="ECO:0007669"/>
    <property type="project" value="UniProtKB-SubCell"/>
</dbReference>
<organism evidence="10 11">
    <name type="scientific">Papaver atlanticum</name>
    <dbReference type="NCBI Taxonomy" id="357466"/>
    <lineage>
        <taxon>Eukaryota</taxon>
        <taxon>Viridiplantae</taxon>
        <taxon>Streptophyta</taxon>
        <taxon>Embryophyta</taxon>
        <taxon>Tracheophyta</taxon>
        <taxon>Spermatophyta</taxon>
        <taxon>Magnoliopsida</taxon>
        <taxon>Ranunculales</taxon>
        <taxon>Papaveraceae</taxon>
        <taxon>Papaveroideae</taxon>
        <taxon>Papaver</taxon>
    </lineage>
</organism>
<keyword evidence="8" id="KW-0862">Zinc</keyword>
<comment type="subcellular location">
    <subcellularLocation>
        <location evidence="2">Nucleus</location>
    </subcellularLocation>
</comment>
<sequence>MAEEFQSPRNHKNVVHRDIIISPRFRSVVVMDGWDEEALLAASLVVEDTPEIESSECQKLTNLASKSPQTNSRRKRRIQRYSPITNPALVLNLDDDDVEARVPGRDGPVAGKGRTEPKFDEVSPANLPCMDKLREELSCAICLEICFEPSTTPCGQSFCKKCLKYAADKCGKKCPKCRQLIGNERSCIVNTSLWNIIQLLFPQEVEARKVVAAKNSREEVKNHSTIRKDSISRSRSGRTNSMVMMKNQSNVRVNYGSRNQSGRSNFMGMNREDSVRLCSSARIRRDRPSQVEDAASALRLVTKRRVYGSF</sequence>
<dbReference type="SUPFAM" id="SSF57850">
    <property type="entry name" value="RING/U-box"/>
    <property type="match status" value="1"/>
</dbReference>
<name>A0AAD4ST38_9MAGN</name>
<evidence type="ECO:0000256" key="8">
    <source>
        <dbReference type="PROSITE-ProRule" id="PRU00175"/>
    </source>
</evidence>
<dbReference type="PROSITE" id="PS50089">
    <property type="entry name" value="ZF_RING_2"/>
    <property type="match status" value="1"/>
</dbReference>
<gene>
    <name evidence="10" type="ORF">MKW98_006830</name>
</gene>
<dbReference type="PANTHER" id="PTHR23328">
    <property type="entry name" value="RING-TYPE DOMAIN-CONTAINING PROTEIN"/>
    <property type="match status" value="1"/>
</dbReference>
<feature type="domain" description="RING-type" evidence="9">
    <location>
        <begin position="139"/>
        <end position="178"/>
    </location>
</feature>
<dbReference type="GO" id="GO:0031491">
    <property type="term" value="F:nucleosome binding"/>
    <property type="evidence" value="ECO:0007669"/>
    <property type="project" value="TreeGrafter"/>
</dbReference>
<dbReference type="Proteomes" id="UP001202328">
    <property type="component" value="Unassembled WGS sequence"/>
</dbReference>
<evidence type="ECO:0000313" key="11">
    <source>
        <dbReference type="Proteomes" id="UP001202328"/>
    </source>
</evidence>
<keyword evidence="11" id="KW-1185">Reference proteome</keyword>
<evidence type="ECO:0000256" key="2">
    <source>
        <dbReference type="ARBA" id="ARBA00004123"/>
    </source>
</evidence>
<evidence type="ECO:0000259" key="9">
    <source>
        <dbReference type="PROSITE" id="PS50089"/>
    </source>
</evidence>
<evidence type="ECO:0000256" key="3">
    <source>
        <dbReference type="ARBA" id="ARBA00012483"/>
    </source>
</evidence>
<comment type="catalytic activity">
    <reaction evidence="1">
        <text>S-ubiquitinyl-[E2 ubiquitin-conjugating enzyme]-L-cysteine + [acceptor protein]-L-lysine = [E2 ubiquitin-conjugating enzyme]-L-cysteine + N(6)-ubiquitinyl-[acceptor protein]-L-lysine.</text>
        <dbReference type="EC" id="2.3.2.27"/>
    </reaction>
</comment>
<evidence type="ECO:0000256" key="6">
    <source>
        <dbReference type="ARBA" id="ARBA00022786"/>
    </source>
</evidence>
<evidence type="ECO:0000256" key="5">
    <source>
        <dbReference type="ARBA" id="ARBA00022763"/>
    </source>
</evidence>
<dbReference type="PANTHER" id="PTHR23328:SF0">
    <property type="entry name" value="RING-TYPE DOMAIN-CONTAINING PROTEIN"/>
    <property type="match status" value="1"/>
</dbReference>